<dbReference type="Proteomes" id="UP000015106">
    <property type="component" value="Chromosome 5"/>
</dbReference>
<evidence type="ECO:0000256" key="2">
    <source>
        <dbReference type="ARBA" id="ARBA00022448"/>
    </source>
</evidence>
<keyword evidence="13" id="KW-1185">Reference proteome</keyword>
<dbReference type="Pfam" id="PF10613">
    <property type="entry name" value="Lig_chan-Glu_bd"/>
    <property type="match status" value="1"/>
</dbReference>
<dbReference type="PANTHER" id="PTHR18966">
    <property type="entry name" value="IONOTROPIC GLUTAMATE RECEPTOR"/>
    <property type="match status" value="1"/>
</dbReference>
<keyword evidence="2" id="KW-0813">Transport</keyword>
<evidence type="ECO:0000256" key="1">
    <source>
        <dbReference type="ARBA" id="ARBA00004141"/>
    </source>
</evidence>
<evidence type="ECO:0000256" key="8">
    <source>
        <dbReference type="ARBA" id="ARBA00023180"/>
    </source>
</evidence>
<keyword evidence="5" id="KW-0406">Ion transport</keyword>
<dbReference type="AlphaFoldDB" id="A0A8R7UK58"/>
<proteinExistence type="predicted"/>
<accession>A0A8R7UK58</accession>
<evidence type="ECO:0000256" key="5">
    <source>
        <dbReference type="ARBA" id="ARBA00023065"/>
    </source>
</evidence>
<dbReference type="InterPro" id="IPR019594">
    <property type="entry name" value="Glu/Gly-bd"/>
</dbReference>
<evidence type="ECO:0000259" key="11">
    <source>
        <dbReference type="Pfam" id="PF10613"/>
    </source>
</evidence>
<feature type="domain" description="Ionotropic glutamate receptor L-glutamate and glycine-binding" evidence="11">
    <location>
        <begin position="32"/>
        <end position="68"/>
    </location>
</feature>
<keyword evidence="4" id="KW-1133">Transmembrane helix</keyword>
<dbReference type="Gramene" id="TuG1812G0500002507.01.T02">
    <property type="protein sequence ID" value="TuG1812G0500002507.01.T02"/>
    <property type="gene ID" value="TuG1812G0500002507.01"/>
</dbReference>
<name>A0A8R7UK58_TRIUA</name>
<organism evidence="12 13">
    <name type="scientific">Triticum urartu</name>
    <name type="common">Red wild einkorn</name>
    <name type="synonym">Crithodium urartu</name>
    <dbReference type="NCBI Taxonomy" id="4572"/>
    <lineage>
        <taxon>Eukaryota</taxon>
        <taxon>Viridiplantae</taxon>
        <taxon>Streptophyta</taxon>
        <taxon>Embryophyta</taxon>
        <taxon>Tracheophyta</taxon>
        <taxon>Spermatophyta</taxon>
        <taxon>Magnoliopsida</taxon>
        <taxon>Liliopsida</taxon>
        <taxon>Poales</taxon>
        <taxon>Poaceae</taxon>
        <taxon>BOP clade</taxon>
        <taxon>Pooideae</taxon>
        <taxon>Triticodae</taxon>
        <taxon>Triticeae</taxon>
        <taxon>Triticinae</taxon>
        <taxon>Triticum</taxon>
    </lineage>
</organism>
<dbReference type="SUPFAM" id="SSF53850">
    <property type="entry name" value="Periplasmic binding protein-like II"/>
    <property type="match status" value="1"/>
</dbReference>
<reference evidence="13" key="1">
    <citation type="journal article" date="2013" name="Nature">
        <title>Draft genome of the wheat A-genome progenitor Triticum urartu.</title>
        <authorList>
            <person name="Ling H.Q."/>
            <person name="Zhao S."/>
            <person name="Liu D."/>
            <person name="Wang J."/>
            <person name="Sun H."/>
            <person name="Zhang C."/>
            <person name="Fan H."/>
            <person name="Li D."/>
            <person name="Dong L."/>
            <person name="Tao Y."/>
            <person name="Gao C."/>
            <person name="Wu H."/>
            <person name="Li Y."/>
            <person name="Cui Y."/>
            <person name="Guo X."/>
            <person name="Zheng S."/>
            <person name="Wang B."/>
            <person name="Yu K."/>
            <person name="Liang Q."/>
            <person name="Yang W."/>
            <person name="Lou X."/>
            <person name="Chen J."/>
            <person name="Feng M."/>
            <person name="Jian J."/>
            <person name="Zhang X."/>
            <person name="Luo G."/>
            <person name="Jiang Y."/>
            <person name="Liu J."/>
            <person name="Wang Z."/>
            <person name="Sha Y."/>
            <person name="Zhang B."/>
            <person name="Wu H."/>
            <person name="Tang D."/>
            <person name="Shen Q."/>
            <person name="Xue P."/>
            <person name="Zou S."/>
            <person name="Wang X."/>
            <person name="Liu X."/>
            <person name="Wang F."/>
            <person name="Yang Y."/>
            <person name="An X."/>
            <person name="Dong Z."/>
            <person name="Zhang K."/>
            <person name="Zhang X."/>
            <person name="Luo M.C."/>
            <person name="Dvorak J."/>
            <person name="Tong Y."/>
            <person name="Wang J."/>
            <person name="Yang H."/>
            <person name="Li Z."/>
            <person name="Wang D."/>
            <person name="Zhang A."/>
            <person name="Wang J."/>
        </authorList>
    </citation>
    <scope>NUCLEOTIDE SEQUENCE</scope>
    <source>
        <strain evidence="13">cv. G1812</strain>
    </source>
</reference>
<reference evidence="12" key="2">
    <citation type="submission" date="2018-03" db="EMBL/GenBank/DDBJ databases">
        <title>The Triticum urartu genome reveals the dynamic nature of wheat genome evolution.</title>
        <authorList>
            <person name="Ling H."/>
            <person name="Ma B."/>
            <person name="Shi X."/>
            <person name="Liu H."/>
            <person name="Dong L."/>
            <person name="Sun H."/>
            <person name="Cao Y."/>
            <person name="Gao Q."/>
            <person name="Zheng S."/>
            <person name="Li Y."/>
            <person name="Yu Y."/>
            <person name="Du H."/>
            <person name="Qi M."/>
            <person name="Li Y."/>
            <person name="Yu H."/>
            <person name="Cui Y."/>
            <person name="Wang N."/>
            <person name="Chen C."/>
            <person name="Wu H."/>
            <person name="Zhao Y."/>
            <person name="Zhang J."/>
            <person name="Li Y."/>
            <person name="Zhou W."/>
            <person name="Zhang B."/>
            <person name="Hu W."/>
            <person name="Eijk M."/>
            <person name="Tang J."/>
            <person name="Witsenboer H."/>
            <person name="Zhao S."/>
            <person name="Li Z."/>
            <person name="Zhang A."/>
            <person name="Wang D."/>
            <person name="Liang C."/>
        </authorList>
    </citation>
    <scope>NUCLEOTIDE SEQUENCE [LARGE SCALE GENOMIC DNA]</scope>
    <source>
        <strain evidence="12">cv. G1812</strain>
    </source>
</reference>
<evidence type="ECO:0000313" key="12">
    <source>
        <dbReference type="EnsemblPlants" id="TuG1812G0500002507.01.T02"/>
    </source>
</evidence>
<keyword evidence="8" id="KW-0325">Glycoprotein</keyword>
<dbReference type="EnsemblPlants" id="TuG1812G0500002507.01.T02">
    <property type="protein sequence ID" value="TuG1812G0500002507.01.T02"/>
    <property type="gene ID" value="TuG1812G0500002507.01"/>
</dbReference>
<evidence type="ECO:0000256" key="9">
    <source>
        <dbReference type="ARBA" id="ARBA00023286"/>
    </source>
</evidence>
<keyword evidence="3" id="KW-0812">Transmembrane</keyword>
<keyword evidence="9" id="KW-1071">Ligand-gated ion channel</keyword>
<dbReference type="InterPro" id="IPR015683">
    <property type="entry name" value="Ionotropic_Glu_rcpt"/>
</dbReference>
<evidence type="ECO:0000256" key="3">
    <source>
        <dbReference type="ARBA" id="ARBA00022692"/>
    </source>
</evidence>
<evidence type="ECO:0000256" key="4">
    <source>
        <dbReference type="ARBA" id="ARBA00022989"/>
    </source>
</evidence>
<keyword evidence="7" id="KW-0675">Receptor</keyword>
<reference evidence="12" key="3">
    <citation type="submission" date="2022-06" db="UniProtKB">
        <authorList>
            <consortium name="EnsemblPlants"/>
        </authorList>
    </citation>
    <scope>IDENTIFICATION</scope>
</reference>
<comment type="subcellular location">
    <subcellularLocation>
        <location evidence="1">Membrane</location>
        <topology evidence="1">Multi-pass membrane protein</topology>
    </subcellularLocation>
</comment>
<evidence type="ECO:0000313" key="13">
    <source>
        <dbReference type="Proteomes" id="UP000015106"/>
    </source>
</evidence>
<dbReference type="Gene3D" id="3.40.190.10">
    <property type="entry name" value="Periplasmic binding protein-like II"/>
    <property type="match status" value="1"/>
</dbReference>
<keyword evidence="10" id="KW-0407">Ion channel</keyword>
<evidence type="ECO:0000256" key="10">
    <source>
        <dbReference type="ARBA" id="ARBA00023303"/>
    </source>
</evidence>
<evidence type="ECO:0000256" key="7">
    <source>
        <dbReference type="ARBA" id="ARBA00023170"/>
    </source>
</evidence>
<evidence type="ECO:0000256" key="6">
    <source>
        <dbReference type="ARBA" id="ARBA00023136"/>
    </source>
</evidence>
<keyword evidence="6" id="KW-0472">Membrane</keyword>
<sequence length="73" mass="7910">LDLLENYSVQVIIGPQTSSQAAFVSDLGNKTQKYDVAIGDITISHNRTSYVDFTLPYTESGVAMVVPAKSSRT</sequence>
<protein>
    <recommendedName>
        <fullName evidence="11">Ionotropic glutamate receptor L-glutamate and glycine-binding domain-containing protein</fullName>
    </recommendedName>
</protein>